<sequence>MKKRNSFTLIELLVVIAVLAGLMALLVPNFMQVRIKSRDMRRKNDLKGIQKALELYKLGQSTPIYPASFTVCTPLVDGNSVVYMQKIPQDPSSQCNASPVSYYYLRDVSDSGKYTLCACLENINDPEGISCAGAPACSGTYYKLTEP</sequence>
<comment type="subcellular location">
    <subcellularLocation>
        <location evidence="1">Membrane</location>
        <topology evidence="1">Single-pass membrane protein</topology>
    </subcellularLocation>
</comment>
<evidence type="ECO:0000256" key="2">
    <source>
        <dbReference type="ARBA" id="ARBA00022481"/>
    </source>
</evidence>
<reference evidence="8" key="1">
    <citation type="submission" date="2017-09" db="EMBL/GenBank/DDBJ databases">
        <title>Depth-based differentiation of microbial function through sediment-hosted aquifers and enrichment of novel symbionts in the deep terrestrial subsurface.</title>
        <authorList>
            <person name="Probst A.J."/>
            <person name="Ladd B."/>
            <person name="Jarett J.K."/>
            <person name="Geller-Mcgrath D.E."/>
            <person name="Sieber C.M.K."/>
            <person name="Emerson J.B."/>
            <person name="Anantharaman K."/>
            <person name="Thomas B.C."/>
            <person name="Malmstrom R."/>
            <person name="Stieglmeier M."/>
            <person name="Klingl A."/>
            <person name="Woyke T."/>
            <person name="Ryan C.M."/>
            <person name="Banfield J.F."/>
        </authorList>
    </citation>
    <scope>NUCLEOTIDE SEQUENCE [LARGE SCALE GENOMIC DNA]</scope>
</reference>
<dbReference type="AlphaFoldDB" id="A0A2M7BRZ2"/>
<dbReference type="Proteomes" id="UP000230119">
    <property type="component" value="Unassembled WGS sequence"/>
</dbReference>
<accession>A0A2M7BRZ2</accession>
<evidence type="ECO:0000256" key="6">
    <source>
        <dbReference type="SAM" id="Phobius"/>
    </source>
</evidence>
<protein>
    <recommendedName>
        <fullName evidence="9">Type II secretion system protein GspG C-terminal domain-containing protein</fullName>
    </recommendedName>
</protein>
<keyword evidence="2" id="KW-0488">Methylation</keyword>
<evidence type="ECO:0000256" key="5">
    <source>
        <dbReference type="ARBA" id="ARBA00023136"/>
    </source>
</evidence>
<dbReference type="GO" id="GO:0016020">
    <property type="term" value="C:membrane"/>
    <property type="evidence" value="ECO:0007669"/>
    <property type="project" value="UniProtKB-SubCell"/>
</dbReference>
<keyword evidence="5 6" id="KW-0472">Membrane</keyword>
<comment type="caution">
    <text evidence="7">The sequence shown here is derived from an EMBL/GenBank/DDBJ whole genome shotgun (WGS) entry which is preliminary data.</text>
</comment>
<evidence type="ECO:0000313" key="8">
    <source>
        <dbReference type="Proteomes" id="UP000230119"/>
    </source>
</evidence>
<dbReference type="GO" id="GO:0015627">
    <property type="term" value="C:type II protein secretion system complex"/>
    <property type="evidence" value="ECO:0007669"/>
    <property type="project" value="InterPro"/>
</dbReference>
<evidence type="ECO:0008006" key="9">
    <source>
        <dbReference type="Google" id="ProtNLM"/>
    </source>
</evidence>
<dbReference type="PANTHER" id="PTHR30093:SF44">
    <property type="entry name" value="TYPE II SECRETION SYSTEM CORE PROTEIN G"/>
    <property type="match status" value="1"/>
</dbReference>
<keyword evidence="4 6" id="KW-1133">Transmembrane helix</keyword>
<dbReference type="InterPro" id="IPR045584">
    <property type="entry name" value="Pilin-like"/>
</dbReference>
<evidence type="ECO:0000313" key="7">
    <source>
        <dbReference type="EMBL" id="PIV08259.1"/>
    </source>
</evidence>
<dbReference type="SUPFAM" id="SSF54523">
    <property type="entry name" value="Pili subunits"/>
    <property type="match status" value="1"/>
</dbReference>
<dbReference type="EMBL" id="PEVA01000156">
    <property type="protein sequence ID" value="PIV08259.1"/>
    <property type="molecule type" value="Genomic_DNA"/>
</dbReference>
<dbReference type="InterPro" id="IPR000983">
    <property type="entry name" value="Bac_GSPG_pilin"/>
</dbReference>
<dbReference type="Pfam" id="PF07963">
    <property type="entry name" value="N_methyl"/>
    <property type="match status" value="1"/>
</dbReference>
<evidence type="ECO:0000256" key="3">
    <source>
        <dbReference type="ARBA" id="ARBA00022692"/>
    </source>
</evidence>
<dbReference type="GO" id="GO:0015628">
    <property type="term" value="P:protein secretion by the type II secretion system"/>
    <property type="evidence" value="ECO:0007669"/>
    <property type="project" value="InterPro"/>
</dbReference>
<dbReference type="PANTHER" id="PTHR30093">
    <property type="entry name" value="GENERAL SECRETION PATHWAY PROTEIN G"/>
    <property type="match status" value="1"/>
</dbReference>
<dbReference type="Gene3D" id="3.30.700.10">
    <property type="entry name" value="Glycoprotein, Type 4 Pilin"/>
    <property type="match status" value="1"/>
</dbReference>
<keyword evidence="3 6" id="KW-0812">Transmembrane</keyword>
<evidence type="ECO:0000256" key="1">
    <source>
        <dbReference type="ARBA" id="ARBA00004167"/>
    </source>
</evidence>
<feature type="transmembrane region" description="Helical" evidence="6">
    <location>
        <begin position="12"/>
        <end position="33"/>
    </location>
</feature>
<dbReference type="InterPro" id="IPR012902">
    <property type="entry name" value="N_methyl_site"/>
</dbReference>
<evidence type="ECO:0000256" key="4">
    <source>
        <dbReference type="ARBA" id="ARBA00022989"/>
    </source>
</evidence>
<dbReference type="NCBIfam" id="TIGR02532">
    <property type="entry name" value="IV_pilin_GFxxxE"/>
    <property type="match status" value="1"/>
</dbReference>
<gene>
    <name evidence="7" type="ORF">COS52_03660</name>
</gene>
<name>A0A2M7BRZ2_9BACT</name>
<dbReference type="PRINTS" id="PR00813">
    <property type="entry name" value="BCTERIALGSPG"/>
</dbReference>
<organism evidence="7 8">
    <name type="scientific">Candidatus Roizmanbacteria bacterium CG03_land_8_20_14_0_80_39_12</name>
    <dbReference type="NCBI Taxonomy" id="1974847"/>
    <lineage>
        <taxon>Bacteria</taxon>
        <taxon>Candidatus Roizmaniibacteriota</taxon>
    </lineage>
</organism>
<proteinExistence type="predicted"/>